<dbReference type="GO" id="GO:0008198">
    <property type="term" value="F:ferrous iron binding"/>
    <property type="evidence" value="ECO:0007669"/>
    <property type="project" value="TreeGrafter"/>
</dbReference>
<evidence type="ECO:0000313" key="4">
    <source>
        <dbReference type="EMBL" id="KAL1590545.1"/>
    </source>
</evidence>
<feature type="region of interest" description="Disordered" evidence="2">
    <location>
        <begin position="385"/>
        <end position="415"/>
    </location>
</feature>
<evidence type="ECO:0000313" key="5">
    <source>
        <dbReference type="Proteomes" id="UP000803884"/>
    </source>
</evidence>
<dbReference type="PANTHER" id="PTHR31573">
    <property type="entry name" value="ALPHA-KETOGLUTARATE-DEPENDENT DIOXYGENASE ALKB HOMOLOG 2"/>
    <property type="match status" value="1"/>
</dbReference>
<dbReference type="PANTHER" id="PTHR31573:SF4">
    <property type="entry name" value="FE2OG DIOXYGENASE DOMAIN-CONTAINING PROTEIN"/>
    <property type="match status" value="1"/>
</dbReference>
<dbReference type="GO" id="GO:0006307">
    <property type="term" value="P:DNA alkylation repair"/>
    <property type="evidence" value="ECO:0007669"/>
    <property type="project" value="TreeGrafter"/>
</dbReference>
<feature type="binding site" evidence="1">
    <location>
        <position position="219"/>
    </location>
    <ligand>
        <name>2-oxoglutarate</name>
        <dbReference type="ChEBI" id="CHEBI:16810"/>
    </ligand>
</feature>
<dbReference type="RefSeq" id="XP_069233650.1">
    <property type="nucleotide sequence ID" value="XM_069369562.1"/>
</dbReference>
<feature type="compositionally biased region" description="Basic and acidic residues" evidence="2">
    <location>
        <begin position="395"/>
        <end position="407"/>
    </location>
</feature>
<protein>
    <recommendedName>
        <fullName evidence="3">Alpha-ketoglutarate-dependent dioxygenase AlkB-like domain-containing protein</fullName>
    </recommendedName>
</protein>
<dbReference type="InterPro" id="IPR037151">
    <property type="entry name" value="AlkB-like_sf"/>
</dbReference>
<dbReference type="InterPro" id="IPR027450">
    <property type="entry name" value="AlkB-like"/>
</dbReference>
<evidence type="ECO:0000256" key="2">
    <source>
        <dbReference type="SAM" id="MobiDB-lite"/>
    </source>
</evidence>
<dbReference type="Proteomes" id="UP000803884">
    <property type="component" value="Unassembled WGS sequence"/>
</dbReference>
<feature type="region of interest" description="Disordered" evidence="2">
    <location>
        <begin position="120"/>
        <end position="141"/>
    </location>
</feature>
<dbReference type="Gene3D" id="2.60.120.590">
    <property type="entry name" value="Alpha-ketoglutarate-dependent dioxygenase AlkB-like"/>
    <property type="match status" value="1"/>
</dbReference>
<accession>A0AB34L5S5</accession>
<reference evidence="4 5" key="1">
    <citation type="journal article" date="2020" name="Microbiol. Resour. Announc.">
        <title>Draft Genome Sequence of a Cladosporium Species Isolated from the Mesophotic Ascidian Didemnum maculosum.</title>
        <authorList>
            <person name="Gioti A."/>
            <person name="Siaperas R."/>
            <person name="Nikolaivits E."/>
            <person name="Le Goff G."/>
            <person name="Ouazzani J."/>
            <person name="Kotoulas G."/>
            <person name="Topakas E."/>
        </authorList>
    </citation>
    <scope>NUCLEOTIDE SEQUENCE [LARGE SCALE GENOMIC DNA]</scope>
    <source>
        <strain evidence="4 5">TM138-S3</strain>
    </source>
</reference>
<evidence type="ECO:0000256" key="1">
    <source>
        <dbReference type="PIRSR" id="PIRSR632852-1"/>
    </source>
</evidence>
<dbReference type="AlphaFoldDB" id="A0AB34L5S5"/>
<gene>
    <name evidence="4" type="ORF">WHR41_00956</name>
</gene>
<proteinExistence type="predicted"/>
<dbReference type="Pfam" id="PF13532">
    <property type="entry name" value="2OG-FeII_Oxy_2"/>
    <property type="match status" value="1"/>
</dbReference>
<sequence>MATDGPSLIKSSVKPAICTTIRYCHNYKVVKYTIEGVSGSVIVAKANQKVVSELGGPNDMFREMQSKNIGLERRMLRKTADVDLKLSNYQGDFVAGAGANVSAVAHAEPAIYAEEALNAGGASADPDEETSGNADEEDDHHKVEVGARMTAFGMNFGMPYKFIANGESQSFDDAPEAIRAARSRLNWAQRVFINDPTGYQDFNEELVFAYLEGQKIKYHDDGEKGLGPRIATLSLGAAATMSLRVKTKYFCPISTSGVFTDAKPLPLPLLESSGYTSGFKGKTKTKTQSKDSYEGRMAAWEELQCLKQAGDTDGYRRRSKELPRELGLRRKQADPILSFHLTHGDIVIMEGEQIQKYLEHQVEPHGNLRFALTCRTVLPNHLTPEQLPPYEVEPDSGRYDGNAIREDGDGEAVTW</sequence>
<feature type="binding site" evidence="1">
    <location>
        <position position="210"/>
    </location>
    <ligand>
        <name>2-oxoglutarate</name>
        <dbReference type="ChEBI" id="CHEBI:16810"/>
    </ligand>
</feature>
<dbReference type="SUPFAM" id="SSF51197">
    <property type="entry name" value="Clavaminate synthase-like"/>
    <property type="match status" value="1"/>
</dbReference>
<name>A0AB34L5S5_9PEZI</name>
<dbReference type="GO" id="GO:0035516">
    <property type="term" value="F:broad specificity oxidative DNA demethylase activity"/>
    <property type="evidence" value="ECO:0007669"/>
    <property type="project" value="TreeGrafter"/>
</dbReference>
<dbReference type="InterPro" id="IPR032852">
    <property type="entry name" value="ALKBH2"/>
</dbReference>
<feature type="compositionally biased region" description="Acidic residues" evidence="2">
    <location>
        <begin position="125"/>
        <end position="138"/>
    </location>
</feature>
<dbReference type="GO" id="GO:0051747">
    <property type="term" value="F:cytosine C-5 DNA demethylase activity"/>
    <property type="evidence" value="ECO:0007669"/>
    <property type="project" value="TreeGrafter"/>
</dbReference>
<feature type="domain" description="Alpha-ketoglutarate-dependent dioxygenase AlkB-like" evidence="3">
    <location>
        <begin position="167"/>
        <end position="365"/>
    </location>
</feature>
<dbReference type="EMBL" id="JAAQHG020000002">
    <property type="protein sequence ID" value="KAL1590545.1"/>
    <property type="molecule type" value="Genomic_DNA"/>
</dbReference>
<comment type="caution">
    <text evidence="4">The sequence shown here is derived from an EMBL/GenBank/DDBJ whole genome shotgun (WGS) entry which is preliminary data.</text>
</comment>
<dbReference type="GeneID" id="96002400"/>
<organism evidence="4 5">
    <name type="scientific">Cladosporium halotolerans</name>
    <dbReference type="NCBI Taxonomy" id="1052096"/>
    <lineage>
        <taxon>Eukaryota</taxon>
        <taxon>Fungi</taxon>
        <taxon>Dikarya</taxon>
        <taxon>Ascomycota</taxon>
        <taxon>Pezizomycotina</taxon>
        <taxon>Dothideomycetes</taxon>
        <taxon>Dothideomycetidae</taxon>
        <taxon>Cladosporiales</taxon>
        <taxon>Cladosporiaceae</taxon>
        <taxon>Cladosporium</taxon>
    </lineage>
</organism>
<keyword evidence="5" id="KW-1185">Reference proteome</keyword>
<evidence type="ECO:0000259" key="3">
    <source>
        <dbReference type="Pfam" id="PF13532"/>
    </source>
</evidence>